<dbReference type="InterPro" id="IPR023753">
    <property type="entry name" value="FAD/NAD-binding_dom"/>
</dbReference>
<dbReference type="InterPro" id="IPR036188">
    <property type="entry name" value="FAD/NAD-bd_sf"/>
</dbReference>
<dbReference type="Gene3D" id="3.50.50.60">
    <property type="entry name" value="FAD/NAD(P)-binding domain"/>
    <property type="match status" value="2"/>
</dbReference>
<dbReference type="PRINTS" id="PR00469">
    <property type="entry name" value="PNDRDTASEII"/>
</dbReference>
<dbReference type="RefSeq" id="WP_130981080.1">
    <property type="nucleotide sequence ID" value="NZ_SISG01000001.1"/>
</dbReference>
<feature type="domain" description="FAD/NAD(P)-binding" evidence="4">
    <location>
        <begin position="4"/>
        <end position="282"/>
    </location>
</feature>
<evidence type="ECO:0000313" key="6">
    <source>
        <dbReference type="Proteomes" id="UP000294194"/>
    </source>
</evidence>
<protein>
    <submittedName>
        <fullName evidence="5">NAD(P)/FAD-dependent oxidoreductase</fullName>
    </submittedName>
</protein>
<evidence type="ECO:0000313" key="5">
    <source>
        <dbReference type="EMBL" id="TBN56970.1"/>
    </source>
</evidence>
<evidence type="ECO:0000256" key="1">
    <source>
        <dbReference type="ARBA" id="ARBA00022630"/>
    </source>
</evidence>
<dbReference type="Proteomes" id="UP000294194">
    <property type="component" value="Unassembled WGS sequence"/>
</dbReference>
<evidence type="ECO:0000256" key="3">
    <source>
        <dbReference type="ARBA" id="ARBA00048132"/>
    </source>
</evidence>
<organism evidence="5 6">
    <name type="scientific">Glaciihabitans arcticus</name>
    <dbReference type="NCBI Taxonomy" id="2668039"/>
    <lineage>
        <taxon>Bacteria</taxon>
        <taxon>Bacillati</taxon>
        <taxon>Actinomycetota</taxon>
        <taxon>Actinomycetes</taxon>
        <taxon>Micrococcales</taxon>
        <taxon>Microbacteriaceae</taxon>
        <taxon>Glaciihabitans</taxon>
    </lineage>
</organism>
<comment type="caution">
    <text evidence="5">The sequence shown here is derived from an EMBL/GenBank/DDBJ whole genome shotgun (WGS) entry which is preliminary data.</text>
</comment>
<dbReference type="PRINTS" id="PR00368">
    <property type="entry name" value="FADPNR"/>
</dbReference>
<gene>
    <name evidence="5" type="ORF">EYE40_05910</name>
</gene>
<comment type="catalytic activity">
    <reaction evidence="3">
        <text>[thioredoxin]-dithiol + NADP(+) = [thioredoxin]-disulfide + NADPH + H(+)</text>
        <dbReference type="Rhea" id="RHEA:20345"/>
        <dbReference type="Rhea" id="RHEA-COMP:10698"/>
        <dbReference type="Rhea" id="RHEA-COMP:10700"/>
        <dbReference type="ChEBI" id="CHEBI:15378"/>
        <dbReference type="ChEBI" id="CHEBI:29950"/>
        <dbReference type="ChEBI" id="CHEBI:50058"/>
        <dbReference type="ChEBI" id="CHEBI:57783"/>
        <dbReference type="ChEBI" id="CHEBI:58349"/>
        <dbReference type="EC" id="1.8.1.9"/>
    </reaction>
</comment>
<dbReference type="AlphaFoldDB" id="A0A4Q9GXH0"/>
<reference evidence="6" key="1">
    <citation type="submission" date="2019-02" db="EMBL/GenBank/DDBJ databases">
        <title>Glaciihabitans arcticus sp. nov., a psychrotolerant bacterium isolated from polar soil.</title>
        <authorList>
            <person name="Dahal R.H."/>
        </authorList>
    </citation>
    <scope>NUCLEOTIDE SEQUENCE [LARGE SCALE GENOMIC DNA]</scope>
    <source>
        <strain evidence="6">RP-3-7</strain>
    </source>
</reference>
<dbReference type="PANTHER" id="PTHR48105">
    <property type="entry name" value="THIOREDOXIN REDUCTASE 1-RELATED-RELATED"/>
    <property type="match status" value="1"/>
</dbReference>
<accession>A0A4Q9GXH0</accession>
<evidence type="ECO:0000256" key="2">
    <source>
        <dbReference type="ARBA" id="ARBA00023002"/>
    </source>
</evidence>
<keyword evidence="6" id="KW-1185">Reference proteome</keyword>
<dbReference type="GO" id="GO:0004791">
    <property type="term" value="F:thioredoxin-disulfide reductase (NADPH) activity"/>
    <property type="evidence" value="ECO:0007669"/>
    <property type="project" value="UniProtKB-EC"/>
</dbReference>
<dbReference type="SUPFAM" id="SSF51905">
    <property type="entry name" value="FAD/NAD(P)-binding domain"/>
    <property type="match status" value="1"/>
</dbReference>
<keyword evidence="2" id="KW-0560">Oxidoreductase</keyword>
<dbReference type="EMBL" id="SISG01000001">
    <property type="protein sequence ID" value="TBN56970.1"/>
    <property type="molecule type" value="Genomic_DNA"/>
</dbReference>
<dbReference type="Pfam" id="PF07992">
    <property type="entry name" value="Pyr_redox_2"/>
    <property type="match status" value="1"/>
</dbReference>
<sequence length="305" mass="31894">MNNFDVIIFGGGAAGLAAATALGRFRRSVLVIDGGQPRNAPADGVHNFLTRDGIDPRELQRIGREQAAEYGVQFLDAAVTAVRPGFSVDAGDTFTTPRLVLATGVTDDLPDIPGLADRWGRDAIHCPYCHGWEVRDRTIGILGTHTMVAHQAVMFRELSDDVTVYLDPAITLSADDAALFAARGIRVVHGAVASLDVRDDALTSITLADGSRHAVEALAVASRMSPRADMVAGLGLLPVEHPRGLGTHIPVDEFGATSVAGIWAAGNVSDPMAQVVTSAAQGLMVGAAVNSDIIAQHNATALARP</sequence>
<dbReference type="InterPro" id="IPR050097">
    <property type="entry name" value="Ferredoxin-NADP_redctase_2"/>
</dbReference>
<keyword evidence="1" id="KW-0285">Flavoprotein</keyword>
<proteinExistence type="predicted"/>
<evidence type="ECO:0000259" key="4">
    <source>
        <dbReference type="Pfam" id="PF07992"/>
    </source>
</evidence>
<name>A0A4Q9GXH0_9MICO</name>